<organism evidence="6 7">
    <name type="scientific">Streptomyces spororaveus</name>
    <dbReference type="NCBI Taxonomy" id="284039"/>
    <lineage>
        <taxon>Bacteria</taxon>
        <taxon>Bacillati</taxon>
        <taxon>Actinomycetota</taxon>
        <taxon>Actinomycetes</taxon>
        <taxon>Kitasatosporales</taxon>
        <taxon>Streptomycetaceae</taxon>
        <taxon>Streptomyces</taxon>
    </lineage>
</organism>
<evidence type="ECO:0000313" key="7">
    <source>
        <dbReference type="Proteomes" id="UP000608522"/>
    </source>
</evidence>
<dbReference type="CDD" id="cd00518">
    <property type="entry name" value="H2MP"/>
    <property type="match status" value="1"/>
</dbReference>
<evidence type="ECO:0000313" key="6">
    <source>
        <dbReference type="EMBL" id="GHI82334.1"/>
    </source>
</evidence>
<accession>A0ABQ3TPI9</accession>
<protein>
    <recommendedName>
        <fullName evidence="8">Hydrogenase maturation protease</fullName>
    </recommendedName>
</protein>
<gene>
    <name evidence="6" type="ORF">Sspor_78950</name>
</gene>
<keyword evidence="7" id="KW-1185">Reference proteome</keyword>
<comment type="similarity">
    <text evidence="1">Belongs to the peptidase A31 family.</text>
</comment>
<dbReference type="InterPro" id="IPR023430">
    <property type="entry name" value="Pept_HybD-like_dom_sf"/>
</dbReference>
<dbReference type="InterPro" id="IPR000671">
    <property type="entry name" value="Peptidase_A31"/>
</dbReference>
<dbReference type="SUPFAM" id="SSF53163">
    <property type="entry name" value="HybD-like"/>
    <property type="match status" value="1"/>
</dbReference>
<evidence type="ECO:0000256" key="2">
    <source>
        <dbReference type="ARBA" id="ARBA00022670"/>
    </source>
</evidence>
<dbReference type="Gene3D" id="3.40.50.1450">
    <property type="entry name" value="HybD-like"/>
    <property type="match status" value="1"/>
</dbReference>
<proteinExistence type="inferred from homology"/>
<evidence type="ECO:0000256" key="4">
    <source>
        <dbReference type="ARBA" id="ARBA00022801"/>
    </source>
</evidence>
<comment type="caution">
    <text evidence="6">The sequence shown here is derived from an EMBL/GenBank/DDBJ whole genome shotgun (WGS) entry which is preliminary data.</text>
</comment>
<dbReference type="Proteomes" id="UP000608522">
    <property type="component" value="Unassembled WGS sequence"/>
</dbReference>
<dbReference type="RefSeq" id="WP_202203289.1">
    <property type="nucleotide sequence ID" value="NZ_BAAATO010000015.1"/>
</dbReference>
<reference evidence="7" key="1">
    <citation type="submission" date="2023-07" db="EMBL/GenBank/DDBJ databases">
        <title>Whole genome shotgun sequence of Streptomyces spororaveus NBRC 15456.</title>
        <authorList>
            <person name="Komaki H."/>
            <person name="Tamura T."/>
        </authorList>
    </citation>
    <scope>NUCLEOTIDE SEQUENCE [LARGE SCALE GENOMIC DNA]</scope>
    <source>
        <strain evidence="7">NBRC 15456</strain>
    </source>
</reference>
<sequence>MKPLAGAAVIGIGNEFRRDDGLGWATIALLRARKAQRPLPSGTELALCDGDPGRLISIWEGKALTLVVDACFPPAAQPGRTHRWRVAPGEMLHPAAAGRQSTHGLGLAEAVCLADRVGRGPGRLIVYAVEGADRSLGAGLTPAVAAALPFLALRIEADVRLDAARGLAGPGSNPGARRSDMLPDPGTWRPRGAP</sequence>
<evidence type="ECO:0000256" key="3">
    <source>
        <dbReference type="ARBA" id="ARBA00022750"/>
    </source>
</evidence>
<evidence type="ECO:0000256" key="1">
    <source>
        <dbReference type="ARBA" id="ARBA00006814"/>
    </source>
</evidence>
<feature type="region of interest" description="Disordered" evidence="5">
    <location>
        <begin position="167"/>
        <end position="194"/>
    </location>
</feature>
<keyword evidence="2" id="KW-0645">Protease</keyword>
<keyword evidence="4" id="KW-0378">Hydrolase</keyword>
<dbReference type="PANTHER" id="PTHR30302">
    <property type="entry name" value="HYDROGENASE 1 MATURATION PROTEASE"/>
    <property type="match status" value="1"/>
</dbReference>
<dbReference type="EMBL" id="BNED01000005">
    <property type="protein sequence ID" value="GHI82334.1"/>
    <property type="molecule type" value="Genomic_DNA"/>
</dbReference>
<keyword evidence="3" id="KW-0064">Aspartyl protease</keyword>
<evidence type="ECO:0008006" key="8">
    <source>
        <dbReference type="Google" id="ProtNLM"/>
    </source>
</evidence>
<name>A0ABQ3TPI9_9ACTN</name>
<dbReference type="PANTHER" id="PTHR30302:SF1">
    <property type="entry name" value="HYDROGENASE 2 MATURATION PROTEASE"/>
    <property type="match status" value="1"/>
</dbReference>
<evidence type="ECO:0000256" key="5">
    <source>
        <dbReference type="SAM" id="MobiDB-lite"/>
    </source>
</evidence>
<dbReference type="NCBIfam" id="TIGR00072">
    <property type="entry name" value="hydrog_prot"/>
    <property type="match status" value="1"/>
</dbReference>